<evidence type="ECO:0000256" key="5">
    <source>
        <dbReference type="ARBA" id="ARBA00023235"/>
    </source>
</evidence>
<dbReference type="Pfam" id="PF01263">
    <property type="entry name" value="Aldose_epim"/>
    <property type="match status" value="1"/>
</dbReference>
<dbReference type="PANTHER" id="PTHR10091">
    <property type="entry name" value="ALDOSE-1-EPIMERASE"/>
    <property type="match status" value="1"/>
</dbReference>
<evidence type="ECO:0000313" key="10">
    <source>
        <dbReference type="Proteomes" id="UP000759131"/>
    </source>
</evidence>
<comment type="catalytic activity">
    <reaction evidence="1">
        <text>alpha-D-galactose = beta-D-galactose</text>
        <dbReference type="Rhea" id="RHEA:28675"/>
        <dbReference type="ChEBI" id="CHEBI:27667"/>
        <dbReference type="ChEBI" id="CHEBI:28061"/>
        <dbReference type="EC" id="5.1.3.3"/>
    </reaction>
    <physiologicalReaction direction="right-to-left" evidence="1">
        <dbReference type="Rhea" id="RHEA:28677"/>
    </physiologicalReaction>
</comment>
<dbReference type="InterPro" id="IPR018052">
    <property type="entry name" value="Ald1_epimerase_CS"/>
</dbReference>
<dbReference type="EMBL" id="OC875646">
    <property type="protein sequence ID" value="CAD7638607.1"/>
    <property type="molecule type" value="Genomic_DNA"/>
</dbReference>
<dbReference type="EMBL" id="CAJPIZ010021071">
    <property type="protein sequence ID" value="CAG2117505.1"/>
    <property type="molecule type" value="Genomic_DNA"/>
</dbReference>
<dbReference type="InterPro" id="IPR047215">
    <property type="entry name" value="Galactose_mutarotase-like"/>
</dbReference>
<dbReference type="InterPro" id="IPR011013">
    <property type="entry name" value="Gal_mutarotase_sf_dom"/>
</dbReference>
<dbReference type="UniPathway" id="UPA00214"/>
<organism evidence="9">
    <name type="scientific">Medioppia subpectinata</name>
    <dbReference type="NCBI Taxonomy" id="1979941"/>
    <lineage>
        <taxon>Eukaryota</taxon>
        <taxon>Metazoa</taxon>
        <taxon>Ecdysozoa</taxon>
        <taxon>Arthropoda</taxon>
        <taxon>Chelicerata</taxon>
        <taxon>Arachnida</taxon>
        <taxon>Acari</taxon>
        <taxon>Acariformes</taxon>
        <taxon>Sarcoptiformes</taxon>
        <taxon>Oribatida</taxon>
        <taxon>Brachypylina</taxon>
        <taxon>Oppioidea</taxon>
        <taxon>Oppiidae</taxon>
        <taxon>Medioppia</taxon>
    </lineage>
</organism>
<name>A0A7R9LE18_9ACAR</name>
<dbReference type="GO" id="GO:0030246">
    <property type="term" value="F:carbohydrate binding"/>
    <property type="evidence" value="ECO:0007669"/>
    <property type="project" value="InterPro"/>
</dbReference>
<dbReference type="GO" id="GO:0004034">
    <property type="term" value="F:aldose 1-epimerase activity"/>
    <property type="evidence" value="ECO:0007669"/>
    <property type="project" value="UniProtKB-EC"/>
</dbReference>
<dbReference type="OrthoDB" id="274691at2759"/>
<dbReference type="InterPro" id="IPR008183">
    <property type="entry name" value="Aldose_1/G6P_1-epimerase"/>
</dbReference>
<evidence type="ECO:0000256" key="4">
    <source>
        <dbReference type="ARBA" id="ARBA00021023"/>
    </source>
</evidence>
<reference evidence="9" key="1">
    <citation type="submission" date="2020-11" db="EMBL/GenBank/DDBJ databases">
        <authorList>
            <person name="Tran Van P."/>
        </authorList>
    </citation>
    <scope>NUCLEOTIDE SEQUENCE</scope>
</reference>
<evidence type="ECO:0000256" key="1">
    <source>
        <dbReference type="ARBA" id="ARBA00001712"/>
    </source>
</evidence>
<protein>
    <recommendedName>
        <fullName evidence="4">Galactose mutarotase</fullName>
    </recommendedName>
    <alternativeName>
        <fullName evidence="7">Aldose 1-epimerase</fullName>
    </alternativeName>
</protein>
<evidence type="ECO:0000313" key="9">
    <source>
        <dbReference type="EMBL" id="CAD7638607.1"/>
    </source>
</evidence>
<comment type="similarity">
    <text evidence="3">Belongs to the aldose epimerase family.</text>
</comment>
<dbReference type="GO" id="GO:0033499">
    <property type="term" value="P:galactose catabolic process via UDP-galactose, Leloir pathway"/>
    <property type="evidence" value="ECO:0007669"/>
    <property type="project" value="TreeGrafter"/>
</dbReference>
<dbReference type="GO" id="GO:0006006">
    <property type="term" value="P:glucose metabolic process"/>
    <property type="evidence" value="ECO:0007669"/>
    <property type="project" value="TreeGrafter"/>
</dbReference>
<dbReference type="Proteomes" id="UP000759131">
    <property type="component" value="Unassembled WGS sequence"/>
</dbReference>
<proteinExistence type="inferred from homology"/>
<dbReference type="SUPFAM" id="SSF74650">
    <property type="entry name" value="Galactose mutarotase-like"/>
    <property type="match status" value="1"/>
</dbReference>
<dbReference type="PROSITE" id="PS00545">
    <property type="entry name" value="ALDOSE_1_EPIMERASE"/>
    <property type="match status" value="1"/>
</dbReference>
<dbReference type="CDD" id="cd09019">
    <property type="entry name" value="galactose_mutarotase_like"/>
    <property type="match status" value="1"/>
</dbReference>
<feature type="non-terminal residue" evidence="9">
    <location>
        <position position="241"/>
    </location>
</feature>
<dbReference type="PANTHER" id="PTHR10091:SF0">
    <property type="entry name" value="GALACTOSE MUTAROTASE"/>
    <property type="match status" value="1"/>
</dbReference>
<dbReference type="AlphaFoldDB" id="A0A7R9LE18"/>
<sequence>MCAKVTVFDPINAINQYTISNPGGNLVVKVLDYGAIVTNVLFRDKTGRQLDLVLGFDTIDGYKRADNPHFGSLIGRVANRIAGGRFALNDTTYQLALNDAPRHNTLHGGLVGFDKDMWSLSHSTGNSVTLELVSKDGDQNFPGTVKVTITYTVTANNELKLEYTGQSDSSPGSKSTIINLTNHSYFNLNGCTDPQAVLALNHTVRMNADQYLEFNAEQIPDDRVLRVSDVPVMDFTGPKFT</sequence>
<evidence type="ECO:0000256" key="6">
    <source>
        <dbReference type="ARBA" id="ARBA00023277"/>
    </source>
</evidence>
<evidence type="ECO:0000256" key="3">
    <source>
        <dbReference type="ARBA" id="ARBA00006206"/>
    </source>
</evidence>
<keyword evidence="5" id="KW-0413">Isomerase</keyword>
<evidence type="ECO:0000256" key="8">
    <source>
        <dbReference type="ARBA" id="ARBA00045743"/>
    </source>
</evidence>
<dbReference type="InterPro" id="IPR014718">
    <property type="entry name" value="GH-type_carb-bd"/>
</dbReference>
<evidence type="ECO:0000256" key="7">
    <source>
        <dbReference type="ARBA" id="ARBA00032729"/>
    </source>
</evidence>
<comment type="function">
    <text evidence="8">Mutarotase that catalyzes the interconversion of beta-D-galactose and alpha-D-galactose during galactose metabolism. Beta-D-galactose is metabolized in the liver into glucose 1-phosphate, the primary metabolic fuel, by the action of four enzymes that constitute the Leloir pathway: GALM, GALK1 (galactokinase), GALT (galactose-1-phosphate uridylyltransferase) and GALE (UDP-galactose-4'-epimerase). Involved in the maintenance of the equilibrium between the beta- and alpha-anomers of galactose, therefore ensuring a sufficient supply of the alpha-anomer for GALK1. Also active on D-glucose although shows a preference for galactose over glucose.</text>
</comment>
<keyword evidence="10" id="KW-1185">Reference proteome</keyword>
<comment type="pathway">
    <text evidence="2">Carbohydrate metabolism; galactose metabolism.</text>
</comment>
<gene>
    <name evidence="9" type="ORF">OSB1V03_LOCUS17458</name>
</gene>
<dbReference type="Gene3D" id="2.70.98.10">
    <property type="match status" value="1"/>
</dbReference>
<keyword evidence="6" id="KW-0119">Carbohydrate metabolism</keyword>
<accession>A0A7R9LE18</accession>
<evidence type="ECO:0000256" key="2">
    <source>
        <dbReference type="ARBA" id="ARBA00004947"/>
    </source>
</evidence>